<dbReference type="PROSITE" id="PS50263">
    <property type="entry name" value="CN_HYDROLASE"/>
    <property type="match status" value="1"/>
</dbReference>
<dbReference type="Gene3D" id="3.60.110.10">
    <property type="entry name" value="Carbon-nitrogen hydrolase"/>
    <property type="match status" value="1"/>
</dbReference>
<keyword evidence="2" id="KW-0378">Hydrolase</keyword>
<dbReference type="GO" id="GO:0016787">
    <property type="term" value="F:hydrolase activity"/>
    <property type="evidence" value="ECO:0007669"/>
    <property type="project" value="UniProtKB-KW"/>
</dbReference>
<reference evidence="2 4" key="1">
    <citation type="submission" date="2017-06" db="EMBL/GenBank/DDBJ databases">
        <title>Complete genome of Francisella adeliensis.</title>
        <authorList>
            <person name="Vallesi A."/>
            <person name="Sjodin A."/>
        </authorList>
    </citation>
    <scope>NUCLEOTIDE SEQUENCE [LARGE SCALE GENOMIC DNA]</scope>
    <source>
        <strain evidence="2 4">FDC440</strain>
    </source>
</reference>
<dbReference type="EMBL" id="CP043424">
    <property type="protein sequence ID" value="QIW12612.1"/>
    <property type="molecule type" value="Genomic_DNA"/>
</dbReference>
<dbReference type="InterPro" id="IPR036526">
    <property type="entry name" value="C-N_Hydrolase_sf"/>
</dbReference>
<dbReference type="SUPFAM" id="SSF56317">
    <property type="entry name" value="Carbon-nitrogen hydrolase"/>
    <property type="match status" value="1"/>
</dbReference>
<dbReference type="KEGG" id="fad:CDH04_08135"/>
<evidence type="ECO:0000313" key="2">
    <source>
        <dbReference type="EMBL" id="AXA34365.1"/>
    </source>
</evidence>
<dbReference type="Proteomes" id="UP000681131">
    <property type="component" value="Chromosome"/>
</dbReference>
<dbReference type="Pfam" id="PF00795">
    <property type="entry name" value="CN_hydrolase"/>
    <property type="match status" value="1"/>
</dbReference>
<feature type="domain" description="CN hydrolase" evidence="1">
    <location>
        <begin position="23"/>
        <end position="308"/>
    </location>
</feature>
<protein>
    <submittedName>
        <fullName evidence="2">Carbon-nitrogen hydrolase</fullName>
    </submittedName>
</protein>
<evidence type="ECO:0000313" key="3">
    <source>
        <dbReference type="EMBL" id="QIW12612.1"/>
    </source>
</evidence>
<name>A0A2Z4Y1J3_9GAMM</name>
<dbReference type="RefSeq" id="WP_112870544.1">
    <property type="nucleotide sequence ID" value="NZ_CP021781.1"/>
</dbReference>
<organism evidence="2 4">
    <name type="scientific">Francisella adeliensis</name>
    <dbReference type="NCBI Taxonomy" id="2007306"/>
    <lineage>
        <taxon>Bacteria</taxon>
        <taxon>Pseudomonadati</taxon>
        <taxon>Pseudomonadota</taxon>
        <taxon>Gammaproteobacteria</taxon>
        <taxon>Thiotrichales</taxon>
        <taxon>Francisellaceae</taxon>
        <taxon>Francisella</taxon>
    </lineage>
</organism>
<dbReference type="InterPro" id="IPR003010">
    <property type="entry name" value="C-N_Hydrolase"/>
</dbReference>
<dbReference type="EMBL" id="CP021781">
    <property type="protein sequence ID" value="AXA34365.1"/>
    <property type="molecule type" value="Genomic_DNA"/>
</dbReference>
<sequence length="308" mass="34691">MKFRVFLGLVFALVVNLGFADSIKVSAVQMLAHQQSFEEFKADVSRYVEDAKKQNADIVVFPEDNTLNLIYDLPWKKSSLLNLAKFYDAYKAYLLNLAKQEKITIVGGTIVRVIDEKIYNTLIVALPNGEIIEHDKIYLTPVELAFGYNGKGDNILVLDTDKGKVVILICYTSEFANISIELAKIEPDLIIVPSYTDDIYGLSRVQSAIKILSIQNFAYGLVVGMVSNRSINDLEGADGVAQALFVSPQQKGFPLDHLKRAKFNHEEMISYDFNITKLHNEKKVNDVFPHDGLNIYRKVSFDVKSIEL</sequence>
<dbReference type="Proteomes" id="UP000251120">
    <property type="component" value="Chromosome"/>
</dbReference>
<accession>A0A2Z4Y1J3</accession>
<evidence type="ECO:0000313" key="4">
    <source>
        <dbReference type="Proteomes" id="UP000251120"/>
    </source>
</evidence>
<dbReference type="AlphaFoldDB" id="A0A2Z4Y1J3"/>
<dbReference type="PANTHER" id="PTHR23088:SF50">
    <property type="entry name" value="HYDROLASE YHCX"/>
    <property type="match status" value="1"/>
</dbReference>
<reference evidence="3 5" key="2">
    <citation type="submission" date="2019-08" db="EMBL/GenBank/DDBJ databases">
        <title>Complete genome sequences of Francisella adeliensis (FSC1325 and FSC1326).</title>
        <authorList>
            <person name="Ohrman C."/>
            <person name="Uneklint I."/>
            <person name="Vallesi A."/>
            <person name="Karlsson L."/>
            <person name="Sjodin A."/>
        </authorList>
    </citation>
    <scope>NUCLEOTIDE SEQUENCE [LARGE SCALE GENOMIC DNA]</scope>
    <source>
        <strain evidence="3 5">FSC1325</strain>
    </source>
</reference>
<evidence type="ECO:0000313" key="5">
    <source>
        <dbReference type="Proteomes" id="UP000681131"/>
    </source>
</evidence>
<proteinExistence type="predicted"/>
<keyword evidence="5" id="KW-1185">Reference proteome</keyword>
<dbReference type="OrthoDB" id="9811121at2"/>
<dbReference type="PANTHER" id="PTHR23088">
    <property type="entry name" value="NITRILASE-RELATED"/>
    <property type="match status" value="1"/>
</dbReference>
<evidence type="ECO:0000259" key="1">
    <source>
        <dbReference type="PROSITE" id="PS50263"/>
    </source>
</evidence>
<gene>
    <name evidence="2" type="ORF">CDH04_08135</name>
    <name evidence="3" type="ORF">FZC43_08140</name>
</gene>